<comment type="caution">
    <text evidence="2">The sequence shown here is derived from an EMBL/GenBank/DDBJ whole genome shotgun (WGS) entry which is preliminary data.</text>
</comment>
<dbReference type="PANTHER" id="PTHR24260:SF134">
    <property type="entry name" value="AT07769P-RELATED"/>
    <property type="match status" value="1"/>
</dbReference>
<dbReference type="SMART" id="SM00020">
    <property type="entry name" value="Tryp_SPc"/>
    <property type="match status" value="1"/>
</dbReference>
<dbReference type="InterPro" id="IPR033116">
    <property type="entry name" value="TRYPSIN_SER"/>
</dbReference>
<dbReference type="PROSITE" id="PS50240">
    <property type="entry name" value="TRYPSIN_DOM"/>
    <property type="match status" value="1"/>
</dbReference>
<organism evidence="2 3">
    <name type="scientific">Timema podura</name>
    <name type="common">Walking stick</name>
    <dbReference type="NCBI Taxonomy" id="61482"/>
    <lineage>
        <taxon>Eukaryota</taxon>
        <taxon>Metazoa</taxon>
        <taxon>Ecdysozoa</taxon>
        <taxon>Arthropoda</taxon>
        <taxon>Hexapoda</taxon>
        <taxon>Insecta</taxon>
        <taxon>Pterygota</taxon>
        <taxon>Neoptera</taxon>
        <taxon>Polyneoptera</taxon>
        <taxon>Phasmatodea</taxon>
        <taxon>Timematodea</taxon>
        <taxon>Timematoidea</taxon>
        <taxon>Timematidae</taxon>
        <taxon>Timema</taxon>
    </lineage>
</organism>
<sequence length="209" mass="22642">MKEIRIVCRIGCSTPNHTVIKKTVFYWSEPQDVITPVRLPGWSQSTNTFANQPATVSGFGLTVGGGSTASATLNYADVTIIANSVCSRSFPLNLRDSNICTSDARSGPCNGDSGGPLVIREADGIFTEVGIVSFGSRDCPVGSPAAFVRCHQLPGLDLHQHRSLYPCLDQHPVSFNRVTSYLDWISINSGLSIRAYISNPFNRVISYLD</sequence>
<dbReference type="Gene3D" id="2.40.10.10">
    <property type="entry name" value="Trypsin-like serine proteases"/>
    <property type="match status" value="1"/>
</dbReference>
<dbReference type="PROSITE" id="PS00135">
    <property type="entry name" value="TRYPSIN_SER"/>
    <property type="match status" value="1"/>
</dbReference>
<keyword evidence="3" id="KW-1185">Reference proteome</keyword>
<evidence type="ECO:0000313" key="3">
    <source>
        <dbReference type="Proteomes" id="UP001153148"/>
    </source>
</evidence>
<evidence type="ECO:0000259" key="1">
    <source>
        <dbReference type="PROSITE" id="PS50240"/>
    </source>
</evidence>
<dbReference type="SUPFAM" id="SSF50494">
    <property type="entry name" value="Trypsin-like serine proteases"/>
    <property type="match status" value="1"/>
</dbReference>
<dbReference type="Pfam" id="PF00089">
    <property type="entry name" value="Trypsin"/>
    <property type="match status" value="1"/>
</dbReference>
<dbReference type="Proteomes" id="UP001153148">
    <property type="component" value="Unassembled WGS sequence"/>
</dbReference>
<dbReference type="InterPro" id="IPR009003">
    <property type="entry name" value="Peptidase_S1_PA"/>
</dbReference>
<accession>A0ABN7PBS1</accession>
<protein>
    <recommendedName>
        <fullName evidence="1">Peptidase S1 domain-containing protein</fullName>
    </recommendedName>
</protein>
<dbReference type="InterPro" id="IPR051333">
    <property type="entry name" value="CLIP_Serine_Protease"/>
</dbReference>
<reference evidence="2" key="1">
    <citation type="submission" date="2021-03" db="EMBL/GenBank/DDBJ databases">
        <authorList>
            <person name="Tran Van P."/>
        </authorList>
    </citation>
    <scope>NUCLEOTIDE SEQUENCE</scope>
</reference>
<dbReference type="EMBL" id="CAJPIN010041072">
    <property type="protein sequence ID" value="CAG2065233.1"/>
    <property type="molecule type" value="Genomic_DNA"/>
</dbReference>
<dbReference type="InterPro" id="IPR043504">
    <property type="entry name" value="Peptidase_S1_PA_chymotrypsin"/>
</dbReference>
<evidence type="ECO:0000313" key="2">
    <source>
        <dbReference type="EMBL" id="CAG2065233.1"/>
    </source>
</evidence>
<gene>
    <name evidence="2" type="ORF">TPAB3V08_LOCUS12177</name>
</gene>
<dbReference type="InterPro" id="IPR001254">
    <property type="entry name" value="Trypsin_dom"/>
</dbReference>
<feature type="domain" description="Peptidase S1" evidence="1">
    <location>
        <begin position="1"/>
        <end position="190"/>
    </location>
</feature>
<dbReference type="PANTHER" id="PTHR24260">
    <property type="match status" value="1"/>
</dbReference>
<proteinExistence type="predicted"/>
<name>A0ABN7PBS1_TIMPD</name>